<dbReference type="AlphaFoldDB" id="X1KLM6"/>
<keyword evidence="1" id="KW-1133">Transmembrane helix</keyword>
<organism evidence="2">
    <name type="scientific">marine sediment metagenome</name>
    <dbReference type="NCBI Taxonomy" id="412755"/>
    <lineage>
        <taxon>unclassified sequences</taxon>
        <taxon>metagenomes</taxon>
        <taxon>ecological metagenomes</taxon>
    </lineage>
</organism>
<comment type="caution">
    <text evidence="2">The sequence shown here is derived from an EMBL/GenBank/DDBJ whole genome shotgun (WGS) entry which is preliminary data.</text>
</comment>
<accession>X1KLM6</accession>
<feature type="non-terminal residue" evidence="2">
    <location>
        <position position="1"/>
    </location>
</feature>
<sequence length="191" mass="21205">PLTVSAASGIEIIDKSGDGHWHRDTWHVDLYPGETAETTLRLKNNTSKSITVELDVIPDKHDKVEFWWEDNRLTIPGHRTISRTLYVKVSNSAPPGRYTAELTIEWKEIKPTKPSPPYYYTPPSKPSGPPTVYPTVYPPVYYPPPTYLPPTQVSPAGGGLGTGGIVTLIVVGTTLIIAIIFLEKERKREDA</sequence>
<evidence type="ECO:0000256" key="1">
    <source>
        <dbReference type="SAM" id="Phobius"/>
    </source>
</evidence>
<gene>
    <name evidence="2" type="ORF">S06H3_06108</name>
</gene>
<name>X1KLM6_9ZZZZ</name>
<proteinExistence type="predicted"/>
<dbReference type="EMBL" id="BARV01002336">
    <property type="protein sequence ID" value="GAH91044.1"/>
    <property type="molecule type" value="Genomic_DNA"/>
</dbReference>
<protein>
    <submittedName>
        <fullName evidence="2">Uncharacterized protein</fullName>
    </submittedName>
</protein>
<keyword evidence="1" id="KW-0812">Transmembrane</keyword>
<feature type="transmembrane region" description="Helical" evidence="1">
    <location>
        <begin position="160"/>
        <end position="182"/>
    </location>
</feature>
<evidence type="ECO:0000313" key="2">
    <source>
        <dbReference type="EMBL" id="GAH91044.1"/>
    </source>
</evidence>
<reference evidence="2" key="1">
    <citation type="journal article" date="2014" name="Front. Microbiol.">
        <title>High frequency of phylogenetically diverse reductive dehalogenase-homologous genes in deep subseafloor sedimentary metagenomes.</title>
        <authorList>
            <person name="Kawai M."/>
            <person name="Futagami T."/>
            <person name="Toyoda A."/>
            <person name="Takaki Y."/>
            <person name="Nishi S."/>
            <person name="Hori S."/>
            <person name="Arai W."/>
            <person name="Tsubouchi T."/>
            <person name="Morono Y."/>
            <person name="Uchiyama I."/>
            <person name="Ito T."/>
            <person name="Fujiyama A."/>
            <person name="Inagaki F."/>
            <person name="Takami H."/>
        </authorList>
    </citation>
    <scope>NUCLEOTIDE SEQUENCE</scope>
    <source>
        <strain evidence="2">Expedition CK06-06</strain>
    </source>
</reference>
<keyword evidence="1" id="KW-0472">Membrane</keyword>